<proteinExistence type="predicted"/>
<gene>
    <name evidence="1" type="ORF">CAUJ_LOCUS7192</name>
</gene>
<dbReference type="EMBL" id="CAJGYM010000020">
    <property type="protein sequence ID" value="CAD6191273.1"/>
    <property type="molecule type" value="Genomic_DNA"/>
</dbReference>
<keyword evidence="2" id="KW-1185">Reference proteome</keyword>
<comment type="caution">
    <text evidence="1">The sequence shown here is derived from an EMBL/GenBank/DDBJ whole genome shotgun (WGS) entry which is preliminary data.</text>
</comment>
<dbReference type="Proteomes" id="UP000835052">
    <property type="component" value="Unassembled WGS sequence"/>
</dbReference>
<evidence type="ECO:0000313" key="2">
    <source>
        <dbReference type="Proteomes" id="UP000835052"/>
    </source>
</evidence>
<accession>A0A8S1H747</accession>
<reference evidence="1" key="1">
    <citation type="submission" date="2020-10" db="EMBL/GenBank/DDBJ databases">
        <authorList>
            <person name="Kikuchi T."/>
        </authorList>
    </citation>
    <scope>NUCLEOTIDE SEQUENCE</scope>
    <source>
        <strain evidence="1">NKZ352</strain>
    </source>
</reference>
<organism evidence="1 2">
    <name type="scientific">Caenorhabditis auriculariae</name>
    <dbReference type="NCBI Taxonomy" id="2777116"/>
    <lineage>
        <taxon>Eukaryota</taxon>
        <taxon>Metazoa</taxon>
        <taxon>Ecdysozoa</taxon>
        <taxon>Nematoda</taxon>
        <taxon>Chromadorea</taxon>
        <taxon>Rhabditida</taxon>
        <taxon>Rhabditina</taxon>
        <taxon>Rhabditomorpha</taxon>
        <taxon>Rhabditoidea</taxon>
        <taxon>Rhabditidae</taxon>
        <taxon>Peloderinae</taxon>
        <taxon>Caenorhabditis</taxon>
    </lineage>
</organism>
<evidence type="ECO:0000313" key="1">
    <source>
        <dbReference type="EMBL" id="CAD6191273.1"/>
    </source>
</evidence>
<protein>
    <submittedName>
        <fullName evidence="1">Uncharacterized protein</fullName>
    </submittedName>
</protein>
<dbReference type="AlphaFoldDB" id="A0A8S1H747"/>
<name>A0A8S1H747_9PELO</name>
<sequence>MFETVLRRPVAGQYCAEDGTRVKEETFMRKTDNGIPCNPGTHAHFGRNFLFALHCVVDQAPPIMVR</sequence>